<dbReference type="PANTHER" id="PTHR46060">
    <property type="entry name" value="MARINER MOS1 TRANSPOSASE-LIKE PROTEIN"/>
    <property type="match status" value="1"/>
</dbReference>
<dbReference type="AlphaFoldDB" id="A0A4Y2RZ53"/>
<organism evidence="1 2">
    <name type="scientific">Araneus ventricosus</name>
    <name type="common">Orbweaver spider</name>
    <name type="synonym">Epeira ventricosa</name>
    <dbReference type="NCBI Taxonomy" id="182803"/>
    <lineage>
        <taxon>Eukaryota</taxon>
        <taxon>Metazoa</taxon>
        <taxon>Ecdysozoa</taxon>
        <taxon>Arthropoda</taxon>
        <taxon>Chelicerata</taxon>
        <taxon>Arachnida</taxon>
        <taxon>Araneae</taxon>
        <taxon>Araneomorphae</taxon>
        <taxon>Entelegynae</taxon>
        <taxon>Araneoidea</taxon>
        <taxon>Araneidae</taxon>
        <taxon>Araneus</taxon>
    </lineage>
</organism>
<dbReference type="OrthoDB" id="6431202at2759"/>
<keyword evidence="2" id="KW-1185">Reference proteome</keyword>
<dbReference type="EMBL" id="BGPR01019120">
    <property type="protein sequence ID" value="GBN81031.1"/>
    <property type="molecule type" value="Genomic_DNA"/>
</dbReference>
<comment type="caution">
    <text evidence="1">The sequence shown here is derived from an EMBL/GenBank/DDBJ whole genome shotgun (WGS) entry which is preliminary data.</text>
</comment>
<accession>A0A4Y2RZ53</accession>
<protein>
    <recommendedName>
        <fullName evidence="3">Tc1-like transposase DDE domain-containing protein</fullName>
    </recommendedName>
</protein>
<gene>
    <name evidence="1" type="ORF">AVEN_107675_1</name>
</gene>
<evidence type="ECO:0000313" key="2">
    <source>
        <dbReference type="Proteomes" id="UP000499080"/>
    </source>
</evidence>
<dbReference type="PANTHER" id="PTHR46060:SF3">
    <property type="entry name" value="PROTEIN GVQW3"/>
    <property type="match status" value="1"/>
</dbReference>
<reference evidence="1 2" key="1">
    <citation type="journal article" date="2019" name="Sci. Rep.">
        <title>Orb-weaving spider Araneus ventricosus genome elucidates the spidroin gene catalogue.</title>
        <authorList>
            <person name="Kono N."/>
            <person name="Nakamura H."/>
            <person name="Ohtoshi R."/>
            <person name="Moran D.A.P."/>
            <person name="Shinohara A."/>
            <person name="Yoshida Y."/>
            <person name="Fujiwara M."/>
            <person name="Mori M."/>
            <person name="Tomita M."/>
            <person name="Arakawa K."/>
        </authorList>
    </citation>
    <scope>NUCLEOTIDE SEQUENCE [LARGE SCALE GENOMIC DNA]</scope>
</reference>
<dbReference type="Gene3D" id="3.30.420.10">
    <property type="entry name" value="Ribonuclease H-like superfamily/Ribonuclease H"/>
    <property type="match status" value="1"/>
</dbReference>
<proteinExistence type="predicted"/>
<sequence>MKRRHFLRNSPIILQGNAQPHAAQAVADFFDGWGWEGLYHPPYFPNLSPCDFDSIPKMKEPIRGIRFRTVPEILHAVYRSIRTINSTSAAKGILQFSHRWQRVGDCIEGP</sequence>
<name>A0A4Y2RZ53_ARAVE</name>
<evidence type="ECO:0000313" key="1">
    <source>
        <dbReference type="EMBL" id="GBN81031.1"/>
    </source>
</evidence>
<dbReference type="Proteomes" id="UP000499080">
    <property type="component" value="Unassembled WGS sequence"/>
</dbReference>
<dbReference type="GO" id="GO:0003676">
    <property type="term" value="F:nucleic acid binding"/>
    <property type="evidence" value="ECO:0007669"/>
    <property type="project" value="InterPro"/>
</dbReference>
<dbReference type="InterPro" id="IPR036397">
    <property type="entry name" value="RNaseH_sf"/>
</dbReference>
<dbReference type="InterPro" id="IPR052709">
    <property type="entry name" value="Transposase-MT_Hybrid"/>
</dbReference>
<evidence type="ECO:0008006" key="3">
    <source>
        <dbReference type="Google" id="ProtNLM"/>
    </source>
</evidence>